<name>A0ABW4ZJA8_9SPHI</name>
<dbReference type="Gene3D" id="3.60.15.10">
    <property type="entry name" value="Ribonuclease Z/Hydroxyacylglutathione hydrolase-like"/>
    <property type="match status" value="1"/>
</dbReference>
<reference evidence="3" key="1">
    <citation type="journal article" date="2019" name="Int. J. Syst. Evol. Microbiol.">
        <title>The Global Catalogue of Microorganisms (GCM) 10K type strain sequencing project: providing services to taxonomists for standard genome sequencing and annotation.</title>
        <authorList>
            <consortium name="The Broad Institute Genomics Platform"/>
            <consortium name="The Broad Institute Genome Sequencing Center for Infectious Disease"/>
            <person name="Wu L."/>
            <person name="Ma J."/>
        </authorList>
    </citation>
    <scope>NUCLEOTIDE SEQUENCE [LARGE SCALE GENOMIC DNA]</scope>
    <source>
        <strain evidence="3">KCTC 42217</strain>
    </source>
</reference>
<dbReference type="EMBL" id="JBHUHZ010000001">
    <property type="protein sequence ID" value="MFD2161975.1"/>
    <property type="molecule type" value="Genomic_DNA"/>
</dbReference>
<gene>
    <name evidence="2" type="ORF">ACFSJU_06190</name>
</gene>
<dbReference type="RefSeq" id="WP_255898186.1">
    <property type="nucleotide sequence ID" value="NZ_JAFMZO010000001.1"/>
</dbReference>
<sequence>MITALILIVALVAFAYFFLHQAQFGRIATGDRLERIKKSPNYREGKFHNLNPTSDLTEGVSLFKVLREYLFNKSDSVRPPLTLPSSKTDLHALNADEDVLVWFGHSSYFFQVDGKKILVDPIFSGRSSPVKFTTKSYKGSDIYTTDDIPEIDYLFLSHDHWDHLDYETIIKLKPKVRRVITGLGVGAHLEHWGYSTNMITECDWFEEVVLDAGFKVNTCPARHFSGRGLKRNQVLWMSFVLTSPCMKIYMGGDSGYDTHFATVGELYGPVDLAILECGQYNQNWKYIHMMPEQVVQAATDLKAKYLLPVHWAKFALAQHAWDEPINRVIDECGKRNMPVLHPMIGERLPLKEYKNCETWWK</sequence>
<dbReference type="Pfam" id="PF12706">
    <property type="entry name" value="Lactamase_B_2"/>
    <property type="match status" value="1"/>
</dbReference>
<evidence type="ECO:0000313" key="3">
    <source>
        <dbReference type="Proteomes" id="UP001597387"/>
    </source>
</evidence>
<dbReference type="SUPFAM" id="SSF56281">
    <property type="entry name" value="Metallo-hydrolase/oxidoreductase"/>
    <property type="match status" value="1"/>
</dbReference>
<dbReference type="PIRSF" id="PIRSF038896">
    <property type="entry name" value="NAPE-PLD"/>
    <property type="match status" value="1"/>
</dbReference>
<dbReference type="Proteomes" id="UP001597387">
    <property type="component" value="Unassembled WGS sequence"/>
</dbReference>
<evidence type="ECO:0000313" key="2">
    <source>
        <dbReference type="EMBL" id="MFD2161975.1"/>
    </source>
</evidence>
<keyword evidence="3" id="KW-1185">Reference proteome</keyword>
<dbReference type="PANTHER" id="PTHR15032:SF4">
    <property type="entry name" value="N-ACYL-PHOSPHATIDYLETHANOLAMINE-HYDROLYZING PHOSPHOLIPASE D"/>
    <property type="match status" value="1"/>
</dbReference>
<dbReference type="InterPro" id="IPR001279">
    <property type="entry name" value="Metallo-B-lactamas"/>
</dbReference>
<feature type="domain" description="Metallo-beta-lactamase" evidence="1">
    <location>
        <begin position="116"/>
        <end position="311"/>
    </location>
</feature>
<dbReference type="InterPro" id="IPR024884">
    <property type="entry name" value="NAPE-PLD"/>
</dbReference>
<evidence type="ECO:0000259" key="1">
    <source>
        <dbReference type="Pfam" id="PF12706"/>
    </source>
</evidence>
<comment type="caution">
    <text evidence="2">The sequence shown here is derived from an EMBL/GenBank/DDBJ whole genome shotgun (WGS) entry which is preliminary data.</text>
</comment>
<dbReference type="InterPro" id="IPR036866">
    <property type="entry name" value="RibonucZ/Hydroxyglut_hydro"/>
</dbReference>
<accession>A0ABW4ZJA8</accession>
<organism evidence="2 3">
    <name type="scientific">Paradesertivirga mongoliensis</name>
    <dbReference type="NCBI Taxonomy" id="2100740"/>
    <lineage>
        <taxon>Bacteria</taxon>
        <taxon>Pseudomonadati</taxon>
        <taxon>Bacteroidota</taxon>
        <taxon>Sphingobacteriia</taxon>
        <taxon>Sphingobacteriales</taxon>
        <taxon>Sphingobacteriaceae</taxon>
        <taxon>Paradesertivirga</taxon>
    </lineage>
</organism>
<protein>
    <submittedName>
        <fullName evidence="2">MBL fold metallo-hydrolase</fullName>
    </submittedName>
</protein>
<dbReference type="PANTHER" id="PTHR15032">
    <property type="entry name" value="N-ACYL-PHOSPHATIDYLETHANOLAMINE-HYDROLYZING PHOSPHOLIPASE D"/>
    <property type="match status" value="1"/>
</dbReference>
<proteinExistence type="predicted"/>